<proteinExistence type="predicted"/>
<dbReference type="PROSITE" id="PS50887">
    <property type="entry name" value="GGDEF"/>
    <property type="match status" value="1"/>
</dbReference>
<dbReference type="InterPro" id="IPR043128">
    <property type="entry name" value="Rev_trsase/Diguanyl_cyclase"/>
</dbReference>
<dbReference type="Gene3D" id="3.30.450.270">
    <property type="match status" value="1"/>
</dbReference>
<dbReference type="PANTHER" id="PTHR46663">
    <property type="entry name" value="DIGUANYLATE CYCLASE DGCT-RELATED"/>
    <property type="match status" value="1"/>
</dbReference>
<dbReference type="SUPFAM" id="SSF55781">
    <property type="entry name" value="GAF domain-like"/>
    <property type="match status" value="2"/>
</dbReference>
<organism evidence="5 6">
    <name type="scientific">Homoserinimonas hongtaonis</name>
    <dbReference type="NCBI Taxonomy" id="2079791"/>
    <lineage>
        <taxon>Bacteria</taxon>
        <taxon>Bacillati</taxon>
        <taxon>Actinomycetota</taxon>
        <taxon>Actinomycetes</taxon>
        <taxon>Micrococcales</taxon>
        <taxon>Microbacteriaceae</taxon>
        <taxon>Homoserinimonas</taxon>
    </lineage>
</organism>
<evidence type="ECO:0008006" key="7">
    <source>
        <dbReference type="Google" id="ProtNLM"/>
    </source>
</evidence>
<keyword evidence="6" id="KW-1185">Reference proteome</keyword>
<reference evidence="6" key="1">
    <citation type="submission" date="2018-04" db="EMBL/GenBank/DDBJ databases">
        <authorList>
            <person name="Liu S."/>
            <person name="Wang Z."/>
            <person name="Li J."/>
        </authorList>
    </citation>
    <scope>NUCLEOTIDE SEQUENCE [LARGE SCALE GENOMIC DNA]</scope>
    <source>
        <strain evidence="6">S1194</strain>
    </source>
</reference>
<dbReference type="Gene3D" id="3.30.450.40">
    <property type="match status" value="1"/>
</dbReference>
<dbReference type="InterPro" id="IPR035965">
    <property type="entry name" value="PAS-like_dom_sf"/>
</dbReference>
<evidence type="ECO:0000259" key="4">
    <source>
        <dbReference type="PROSITE" id="PS50887"/>
    </source>
</evidence>
<dbReference type="InterPro" id="IPR016132">
    <property type="entry name" value="Phyto_chromo_attachment"/>
</dbReference>
<dbReference type="GO" id="GO:0009584">
    <property type="term" value="P:detection of visible light"/>
    <property type="evidence" value="ECO:0007669"/>
    <property type="project" value="InterPro"/>
</dbReference>
<dbReference type="InterPro" id="IPR029787">
    <property type="entry name" value="Nucleotide_cyclase"/>
</dbReference>
<feature type="compositionally biased region" description="Basic and acidic residues" evidence="2">
    <location>
        <begin position="701"/>
        <end position="716"/>
    </location>
</feature>
<dbReference type="CDD" id="cd01949">
    <property type="entry name" value="GGDEF"/>
    <property type="match status" value="1"/>
</dbReference>
<name>A0A2U1T0E7_9MICO</name>
<sequence>MMSNHVLRLSCSGFWVTSPGLGRMSTTLNPNGFAAVPGKGRQVGIPFSTDDSQRLQLRSPEPQTSPGTVQASGIMLGISASPSSATVIAVSDSCESLWGLRPDEVLDRPLDDFVPGYAPSRSGSLSHSSPQLVTDFHGTTWYSTATFMQGQTVLSLEPGPGEATPDSTIWLAEAAMALDDVADVRELWALGCDTVRSRIGFDRTIAIEFHEAGHGEIVAESVVDGFDQFVGLHFAASDIPREARAATGRVRSTLVRDAEAMPSIVVPRSDRTGTPWNLSLSPLRNPAHRHLEFMRSMGNAATLTLHLPSNAGVAYMMVSHSREARTVDPLTRASIEIYARLLLDRVATLARNAELHRRANIVAIVHQLTERIGDGSILDALSDAARTGIDTVGGLELIHAEAGIINVRGKLRTLGHLTLAEAQAIHDTVNVWLQTLSRHGALLTNRVSEVHPKLAEAAPEVAGLLAVSIGSQGDYLCWVRRPVDQTVRWFGSLAAESLDSAATASRDLSPRTDSITDASRPWSATDREVAEELAREIDDRLLRRVQADLAQQALVDSLTGLPNRRLLLDRLNSALARASRGHHCVVLFIDLNDFKEVNDRFGHRAGDAILVETARRLTEVVRETDTVARLAGDEFVVLCEDTMLGEDEAVAERVRQAFEQPFNVFDIPLPVRAAIGIGQLELGVDAAGMLDRADRAMYEAKATMKDAPRSSTRERPGGSPGEG</sequence>
<dbReference type="AlphaFoldDB" id="A0A2U1T0E7"/>
<dbReference type="EMBL" id="QEEX01000001">
    <property type="protein sequence ID" value="PWB97328.1"/>
    <property type="molecule type" value="Genomic_DNA"/>
</dbReference>
<dbReference type="Pfam" id="PF00990">
    <property type="entry name" value="GGDEF"/>
    <property type="match status" value="1"/>
</dbReference>
<dbReference type="InterPro" id="IPR052163">
    <property type="entry name" value="DGC-Regulatory_Protein"/>
</dbReference>
<evidence type="ECO:0000259" key="3">
    <source>
        <dbReference type="PROSITE" id="PS50046"/>
    </source>
</evidence>
<evidence type="ECO:0000256" key="1">
    <source>
        <dbReference type="ARBA" id="ARBA00023170"/>
    </source>
</evidence>
<dbReference type="InterPro" id="IPR001294">
    <property type="entry name" value="Phytochrome"/>
</dbReference>
<evidence type="ECO:0000313" key="6">
    <source>
        <dbReference type="Proteomes" id="UP000244978"/>
    </source>
</evidence>
<dbReference type="SUPFAM" id="SSF55073">
    <property type="entry name" value="Nucleotide cyclase"/>
    <property type="match status" value="1"/>
</dbReference>
<dbReference type="GO" id="GO:0006355">
    <property type="term" value="P:regulation of DNA-templated transcription"/>
    <property type="evidence" value="ECO:0007669"/>
    <property type="project" value="InterPro"/>
</dbReference>
<accession>A0A2U1T0E7</accession>
<keyword evidence="1" id="KW-0675">Receptor</keyword>
<dbReference type="PRINTS" id="PR01033">
    <property type="entry name" value="PHYTOCHROME"/>
</dbReference>
<dbReference type="Proteomes" id="UP000244978">
    <property type="component" value="Unassembled WGS sequence"/>
</dbReference>
<dbReference type="InterPro" id="IPR043150">
    <property type="entry name" value="Phytochrome_PHY_sf"/>
</dbReference>
<dbReference type="PROSITE" id="PS50046">
    <property type="entry name" value="PHYTOCHROME_2"/>
    <property type="match status" value="1"/>
</dbReference>
<evidence type="ECO:0000313" key="5">
    <source>
        <dbReference type="EMBL" id="PWB97328.1"/>
    </source>
</evidence>
<dbReference type="InterPro" id="IPR029016">
    <property type="entry name" value="GAF-like_dom_sf"/>
</dbReference>
<protein>
    <recommendedName>
        <fullName evidence="7">GGDEF domain-containing protein</fullName>
    </recommendedName>
</protein>
<dbReference type="NCBIfam" id="TIGR00254">
    <property type="entry name" value="GGDEF"/>
    <property type="match status" value="1"/>
</dbReference>
<dbReference type="InterPro" id="IPR000160">
    <property type="entry name" value="GGDEF_dom"/>
</dbReference>
<dbReference type="Gene3D" id="3.30.70.270">
    <property type="match status" value="1"/>
</dbReference>
<dbReference type="Pfam" id="PF00360">
    <property type="entry name" value="PHY"/>
    <property type="match status" value="1"/>
</dbReference>
<comment type="caution">
    <text evidence="5">The sequence shown here is derived from an EMBL/GenBank/DDBJ whole genome shotgun (WGS) entry which is preliminary data.</text>
</comment>
<dbReference type="PANTHER" id="PTHR46663:SF2">
    <property type="entry name" value="GGDEF DOMAIN-CONTAINING PROTEIN"/>
    <property type="match status" value="1"/>
</dbReference>
<dbReference type="SUPFAM" id="SSF55785">
    <property type="entry name" value="PYP-like sensor domain (PAS domain)"/>
    <property type="match status" value="1"/>
</dbReference>
<feature type="domain" description="GGDEF" evidence="4">
    <location>
        <begin position="582"/>
        <end position="713"/>
    </location>
</feature>
<evidence type="ECO:0000256" key="2">
    <source>
        <dbReference type="SAM" id="MobiDB-lite"/>
    </source>
</evidence>
<gene>
    <name evidence="5" type="ORF">DF220_05425</name>
</gene>
<feature type="domain" description="Phytochrome chromophore attachment site" evidence="3">
    <location>
        <begin position="183"/>
        <end position="344"/>
    </location>
</feature>
<dbReference type="Gene3D" id="3.30.450.20">
    <property type="entry name" value="PAS domain"/>
    <property type="match status" value="1"/>
</dbReference>
<dbReference type="SMART" id="SM00267">
    <property type="entry name" value="GGDEF"/>
    <property type="match status" value="1"/>
</dbReference>
<dbReference type="InterPro" id="IPR013515">
    <property type="entry name" value="Phytochrome_cen-reg"/>
</dbReference>
<feature type="region of interest" description="Disordered" evidence="2">
    <location>
        <begin position="701"/>
        <end position="723"/>
    </location>
</feature>